<evidence type="ECO:0008006" key="5">
    <source>
        <dbReference type="Google" id="ProtNLM"/>
    </source>
</evidence>
<evidence type="ECO:0000256" key="2">
    <source>
        <dbReference type="PROSITE-ProRule" id="PRU00708"/>
    </source>
</evidence>
<dbReference type="Pfam" id="PF01535">
    <property type="entry name" value="PPR"/>
    <property type="match status" value="5"/>
</dbReference>
<name>A0ABQ9KWL9_HEVBR</name>
<dbReference type="Proteomes" id="UP001174677">
    <property type="component" value="Chromosome 16"/>
</dbReference>
<dbReference type="InterPro" id="IPR011990">
    <property type="entry name" value="TPR-like_helical_dom_sf"/>
</dbReference>
<feature type="repeat" description="PPR" evidence="2">
    <location>
        <begin position="166"/>
        <end position="200"/>
    </location>
</feature>
<evidence type="ECO:0000313" key="4">
    <source>
        <dbReference type="Proteomes" id="UP001174677"/>
    </source>
</evidence>
<keyword evidence="1" id="KW-0677">Repeat</keyword>
<gene>
    <name evidence="3" type="ORF">P3X46_029834</name>
</gene>
<feature type="repeat" description="PPR" evidence="2">
    <location>
        <begin position="236"/>
        <end position="270"/>
    </location>
</feature>
<protein>
    <recommendedName>
        <fullName evidence="5">Pentacotripeptide-repeat region of PRORP domain-containing protein</fullName>
    </recommendedName>
</protein>
<dbReference type="EMBL" id="JARPOI010000016">
    <property type="protein sequence ID" value="KAJ9147708.1"/>
    <property type="molecule type" value="Genomic_DNA"/>
</dbReference>
<dbReference type="Pfam" id="PF13041">
    <property type="entry name" value="PPR_2"/>
    <property type="match status" value="2"/>
</dbReference>
<dbReference type="InterPro" id="IPR002885">
    <property type="entry name" value="PPR_rpt"/>
</dbReference>
<sequence length="617" mass="68462">MIIFFNLFLNKKGSAHTLVGPCRAMLISLLKGIQELPQKQDHSYTLLLKKISTDISTIKIPRQYIQSSSTIVSILAQGGPVKELALYNASKLLSSATKPNAYSLLHLVRASTDLGFDSYCRQLHTYILKSGFFTNVFVSTALLRFYSITESIIDADKAFDEIPQPNAVSWNTLISACVHSGQFGKAVYLFLQLERSGTCPDAYSFTLALSASAHLNMLQLGRSIHCEIVKYGLECATVVGNCLIDMYGKCASVEEAIWVFDEMIDKDIISWNSVIAASARNQRLELAYRFFYQMPEPDTISYNEMINGIAQFGNIEDAIGILLNMPKPNSSSWNSIITSLVNKNCVREALGFFTKMHSSEIKMDEYTYSVLLRGVAGLAALKWGMVIHCRATKGGLDTYVVVGSALIDMYSKCGQVKNAESMFQLLPKRNIITWNAMISGYAYNGDSGKVIQQLRELKMVADLKPDGVTFLNVIAACSNTEVPLQQAIGYFESMINDYGIEPTIEHCCSMIRLMGQRGEVWKAKSMIYELAFGSCGAVWRALLGACGACRDLKVANIAAAKVIELEGDDDYVYVMMSNIFASYGKWRDVSKVRKIMRDRGVRKAVGCSWIEVERAAP</sequence>
<dbReference type="PROSITE" id="PS51375">
    <property type="entry name" value="PPR"/>
    <property type="match status" value="3"/>
</dbReference>
<dbReference type="NCBIfam" id="TIGR00756">
    <property type="entry name" value="PPR"/>
    <property type="match status" value="2"/>
</dbReference>
<dbReference type="Gene3D" id="1.25.40.10">
    <property type="entry name" value="Tetratricopeptide repeat domain"/>
    <property type="match status" value="4"/>
</dbReference>
<evidence type="ECO:0000313" key="3">
    <source>
        <dbReference type="EMBL" id="KAJ9147708.1"/>
    </source>
</evidence>
<dbReference type="PANTHER" id="PTHR47926:SF464">
    <property type="entry name" value="DYW DOMAIN-CONTAINING PROTEIN"/>
    <property type="match status" value="1"/>
</dbReference>
<dbReference type="PANTHER" id="PTHR47926">
    <property type="entry name" value="PENTATRICOPEPTIDE REPEAT-CONTAINING PROTEIN"/>
    <property type="match status" value="1"/>
</dbReference>
<dbReference type="Pfam" id="PF20431">
    <property type="entry name" value="E_motif"/>
    <property type="match status" value="1"/>
</dbReference>
<comment type="caution">
    <text evidence="3">The sequence shown here is derived from an EMBL/GenBank/DDBJ whole genome shotgun (WGS) entry which is preliminary data.</text>
</comment>
<dbReference type="InterPro" id="IPR046960">
    <property type="entry name" value="PPR_At4g14850-like_plant"/>
</dbReference>
<reference evidence="3" key="1">
    <citation type="journal article" date="2023" name="Plant Biotechnol. J.">
        <title>Chromosome-level wild Hevea brasiliensis genome provides new tools for genomic-assisted breeding and valuable loci to elevate rubber yield.</title>
        <authorList>
            <person name="Cheng H."/>
            <person name="Song X."/>
            <person name="Hu Y."/>
            <person name="Wu T."/>
            <person name="Yang Q."/>
            <person name="An Z."/>
            <person name="Feng S."/>
            <person name="Deng Z."/>
            <person name="Wu W."/>
            <person name="Zeng X."/>
            <person name="Tu M."/>
            <person name="Wang X."/>
            <person name="Huang H."/>
        </authorList>
    </citation>
    <scope>NUCLEOTIDE SEQUENCE</scope>
    <source>
        <strain evidence="3">MT/VB/25A 57/8</strain>
    </source>
</reference>
<keyword evidence="4" id="KW-1185">Reference proteome</keyword>
<organism evidence="3 4">
    <name type="scientific">Hevea brasiliensis</name>
    <name type="common">Para rubber tree</name>
    <name type="synonym">Siphonia brasiliensis</name>
    <dbReference type="NCBI Taxonomy" id="3981"/>
    <lineage>
        <taxon>Eukaryota</taxon>
        <taxon>Viridiplantae</taxon>
        <taxon>Streptophyta</taxon>
        <taxon>Embryophyta</taxon>
        <taxon>Tracheophyta</taxon>
        <taxon>Spermatophyta</taxon>
        <taxon>Magnoliopsida</taxon>
        <taxon>eudicotyledons</taxon>
        <taxon>Gunneridae</taxon>
        <taxon>Pentapetalae</taxon>
        <taxon>rosids</taxon>
        <taxon>fabids</taxon>
        <taxon>Malpighiales</taxon>
        <taxon>Euphorbiaceae</taxon>
        <taxon>Crotonoideae</taxon>
        <taxon>Micrandreae</taxon>
        <taxon>Hevea</taxon>
    </lineage>
</organism>
<feature type="repeat" description="PPR" evidence="2">
    <location>
        <begin position="329"/>
        <end position="363"/>
    </location>
</feature>
<accession>A0ABQ9KWL9</accession>
<dbReference type="InterPro" id="IPR046848">
    <property type="entry name" value="E_motif"/>
</dbReference>
<proteinExistence type="predicted"/>
<evidence type="ECO:0000256" key="1">
    <source>
        <dbReference type="ARBA" id="ARBA00022737"/>
    </source>
</evidence>